<keyword evidence="4" id="KW-1185">Reference proteome</keyword>
<dbReference type="InterPro" id="IPR011152">
    <property type="entry name" value="Pesterase_MJ0912"/>
</dbReference>
<dbReference type="AlphaFoldDB" id="A0A917UK40"/>
<dbReference type="Gene3D" id="3.60.21.10">
    <property type="match status" value="1"/>
</dbReference>
<dbReference type="GO" id="GO:0005737">
    <property type="term" value="C:cytoplasm"/>
    <property type="evidence" value="ECO:0007669"/>
    <property type="project" value="TreeGrafter"/>
</dbReference>
<dbReference type="InterPro" id="IPR050126">
    <property type="entry name" value="Ap4A_hydrolase"/>
</dbReference>
<dbReference type="InterPro" id="IPR024654">
    <property type="entry name" value="Calcineurin-like_PHP_lpxH"/>
</dbReference>
<dbReference type="PANTHER" id="PTHR42850">
    <property type="entry name" value="METALLOPHOSPHOESTERASE"/>
    <property type="match status" value="1"/>
</dbReference>
<accession>A0A917UK40</accession>
<dbReference type="SUPFAM" id="SSF56300">
    <property type="entry name" value="Metallo-dependent phosphatases"/>
    <property type="match status" value="1"/>
</dbReference>
<dbReference type="EMBL" id="BMOE01000001">
    <property type="protein sequence ID" value="GGJ63231.1"/>
    <property type="molecule type" value="Genomic_DNA"/>
</dbReference>
<dbReference type="GO" id="GO:0016791">
    <property type="term" value="F:phosphatase activity"/>
    <property type="evidence" value="ECO:0007669"/>
    <property type="project" value="TreeGrafter"/>
</dbReference>
<evidence type="ECO:0000313" key="3">
    <source>
        <dbReference type="EMBL" id="GGJ63231.1"/>
    </source>
</evidence>
<comment type="caution">
    <text evidence="3">The sequence shown here is derived from an EMBL/GenBank/DDBJ whole genome shotgun (WGS) entry which is preliminary data.</text>
</comment>
<comment type="similarity">
    <text evidence="1">Belongs to the metallophosphoesterase superfamily. YfcE family.</text>
</comment>
<sequence length="241" mass="26423">MRYAEAPVRLAILSDIHGNIHALTAVKRFLSEHAITQVIVLGDLVGYGASPGPVIDFIRREGWITGMGSSDARVALDFRSQNDRRGVSETVLTWTRENLAPEQLEFLRRLPAGGRVNTPVGRLRYFHGSPHDPEQRLDLMAQDRELEALAEGLGARVIVVGGTHVPFMRQVADTLFVDPGSVGLSLNHEPGADVAILELQGLRPKVTLHKVPYDFHSAAFDIMAWSLPPVIADVIKTGRMG</sequence>
<name>A0A917UK40_9DEIO</name>
<dbReference type="Pfam" id="PF12850">
    <property type="entry name" value="Metallophos_2"/>
    <property type="match status" value="1"/>
</dbReference>
<dbReference type="Proteomes" id="UP000635726">
    <property type="component" value="Unassembled WGS sequence"/>
</dbReference>
<evidence type="ECO:0000313" key="4">
    <source>
        <dbReference type="Proteomes" id="UP000635726"/>
    </source>
</evidence>
<reference evidence="3" key="2">
    <citation type="submission" date="2020-09" db="EMBL/GenBank/DDBJ databases">
        <authorList>
            <person name="Sun Q."/>
            <person name="Ohkuma M."/>
        </authorList>
    </citation>
    <scope>NUCLEOTIDE SEQUENCE</scope>
    <source>
        <strain evidence="3">JCM 14371</strain>
    </source>
</reference>
<organism evidence="3 4">
    <name type="scientific">Deinococcus aquiradiocola</name>
    <dbReference type="NCBI Taxonomy" id="393059"/>
    <lineage>
        <taxon>Bacteria</taxon>
        <taxon>Thermotogati</taxon>
        <taxon>Deinococcota</taxon>
        <taxon>Deinococci</taxon>
        <taxon>Deinococcales</taxon>
        <taxon>Deinococcaceae</taxon>
        <taxon>Deinococcus</taxon>
    </lineage>
</organism>
<proteinExistence type="inferred from homology"/>
<dbReference type="PIRSF" id="PIRSF000883">
    <property type="entry name" value="Pesterase_MJ0912"/>
    <property type="match status" value="1"/>
</dbReference>
<evidence type="ECO:0000259" key="2">
    <source>
        <dbReference type="Pfam" id="PF12850"/>
    </source>
</evidence>
<gene>
    <name evidence="3" type="ORF">GCM10008939_03900</name>
</gene>
<feature type="domain" description="Calcineurin-like phosphoesterase" evidence="2">
    <location>
        <begin position="9"/>
        <end position="200"/>
    </location>
</feature>
<protein>
    <submittedName>
        <fullName evidence="3">Metallophosphoesterase</fullName>
    </submittedName>
</protein>
<reference evidence="3" key="1">
    <citation type="journal article" date="2014" name="Int. J. Syst. Evol. Microbiol.">
        <title>Complete genome sequence of Corynebacterium casei LMG S-19264T (=DSM 44701T), isolated from a smear-ripened cheese.</title>
        <authorList>
            <consortium name="US DOE Joint Genome Institute (JGI-PGF)"/>
            <person name="Walter F."/>
            <person name="Albersmeier A."/>
            <person name="Kalinowski J."/>
            <person name="Ruckert C."/>
        </authorList>
    </citation>
    <scope>NUCLEOTIDE SEQUENCE</scope>
    <source>
        <strain evidence="3">JCM 14371</strain>
    </source>
</reference>
<dbReference type="PANTHER" id="PTHR42850:SF2">
    <property type="entry name" value="BLL5683 PROTEIN"/>
    <property type="match status" value="1"/>
</dbReference>
<dbReference type="InterPro" id="IPR029052">
    <property type="entry name" value="Metallo-depent_PP-like"/>
</dbReference>
<evidence type="ECO:0000256" key="1">
    <source>
        <dbReference type="ARBA" id="ARBA00008950"/>
    </source>
</evidence>